<organism evidence="1 2">
    <name type="scientific">Glycomyces mayteni</name>
    <dbReference type="NCBI Taxonomy" id="543887"/>
    <lineage>
        <taxon>Bacteria</taxon>
        <taxon>Bacillati</taxon>
        <taxon>Actinomycetota</taxon>
        <taxon>Actinomycetes</taxon>
        <taxon>Glycomycetales</taxon>
        <taxon>Glycomycetaceae</taxon>
        <taxon>Glycomyces</taxon>
    </lineage>
</organism>
<name>A0ABW2DDK1_9ACTN</name>
<sequence length="163" mass="16706">MSDAVETVEALLDELGEAWPTPEAIGAAREAMIARIPGWTLPAAYGLAVEAEAGSGSGAEAGSCFEFSRVNAGVHPLPAVVMATVLGHPGGSASYPVDLELLDLAIRLLAPAEVCTAYEHPNLAAWREVREAIVSGAAGRMVFVGDGEAASDDPAVNALRALI</sequence>
<protein>
    <submittedName>
        <fullName evidence="1">Uncharacterized protein</fullName>
    </submittedName>
</protein>
<reference evidence="2" key="1">
    <citation type="journal article" date="2019" name="Int. J. Syst. Evol. Microbiol.">
        <title>The Global Catalogue of Microorganisms (GCM) 10K type strain sequencing project: providing services to taxonomists for standard genome sequencing and annotation.</title>
        <authorList>
            <consortium name="The Broad Institute Genomics Platform"/>
            <consortium name="The Broad Institute Genome Sequencing Center for Infectious Disease"/>
            <person name="Wu L."/>
            <person name="Ma J."/>
        </authorList>
    </citation>
    <scope>NUCLEOTIDE SEQUENCE [LARGE SCALE GENOMIC DNA]</scope>
    <source>
        <strain evidence="2">KACC 12634</strain>
    </source>
</reference>
<proteinExistence type="predicted"/>
<accession>A0ABW2DDK1</accession>
<evidence type="ECO:0000313" key="1">
    <source>
        <dbReference type="EMBL" id="MFC6959168.1"/>
    </source>
</evidence>
<dbReference type="RefSeq" id="WP_382344842.1">
    <property type="nucleotide sequence ID" value="NZ_JBHMBP010000001.1"/>
</dbReference>
<dbReference type="EMBL" id="JBHSYS010000004">
    <property type="protein sequence ID" value="MFC6959168.1"/>
    <property type="molecule type" value="Genomic_DNA"/>
</dbReference>
<gene>
    <name evidence="1" type="ORF">ACFQS3_18385</name>
</gene>
<evidence type="ECO:0000313" key="2">
    <source>
        <dbReference type="Proteomes" id="UP001596470"/>
    </source>
</evidence>
<comment type="caution">
    <text evidence="1">The sequence shown here is derived from an EMBL/GenBank/DDBJ whole genome shotgun (WGS) entry which is preliminary data.</text>
</comment>
<keyword evidence="2" id="KW-1185">Reference proteome</keyword>
<dbReference type="Proteomes" id="UP001596470">
    <property type="component" value="Unassembled WGS sequence"/>
</dbReference>